<feature type="region of interest" description="Disordered" evidence="1">
    <location>
        <begin position="154"/>
        <end position="178"/>
    </location>
</feature>
<keyword evidence="2" id="KW-0732">Signal</keyword>
<dbReference type="Proteomes" id="UP000324298">
    <property type="component" value="Unassembled WGS sequence"/>
</dbReference>
<reference evidence="3 4" key="1">
    <citation type="submission" date="2019-04" db="EMBL/GenBank/DDBJ databases">
        <title>Geobacter ruber sp. nov., ferric-reducing bacteria isolated from paddy soil.</title>
        <authorList>
            <person name="Xu Z."/>
            <person name="Masuda Y."/>
            <person name="Itoh H."/>
            <person name="Senoo K."/>
        </authorList>
    </citation>
    <scope>NUCLEOTIDE SEQUENCE [LARGE SCALE GENOMIC DNA]</scope>
    <source>
        <strain evidence="3 4">Red88</strain>
    </source>
</reference>
<evidence type="ECO:0008006" key="5">
    <source>
        <dbReference type="Google" id="ProtNLM"/>
    </source>
</evidence>
<keyword evidence="4" id="KW-1185">Reference proteome</keyword>
<evidence type="ECO:0000313" key="4">
    <source>
        <dbReference type="Proteomes" id="UP000324298"/>
    </source>
</evidence>
<feature type="signal peptide" evidence="2">
    <location>
        <begin position="1"/>
        <end position="26"/>
    </location>
</feature>
<feature type="chain" id="PRO_5022989990" description="PXPV repeat-containing protein" evidence="2">
    <location>
        <begin position="27"/>
        <end position="178"/>
    </location>
</feature>
<dbReference type="AlphaFoldDB" id="A0A5A9X715"/>
<evidence type="ECO:0000313" key="3">
    <source>
        <dbReference type="EMBL" id="KAA0887989.1"/>
    </source>
</evidence>
<evidence type="ECO:0000256" key="1">
    <source>
        <dbReference type="SAM" id="MobiDB-lite"/>
    </source>
</evidence>
<name>A0A5A9X715_9BACT</name>
<evidence type="ECO:0000256" key="2">
    <source>
        <dbReference type="SAM" id="SignalP"/>
    </source>
</evidence>
<gene>
    <name evidence="3" type="ORF">ET418_17750</name>
</gene>
<sequence>MKIFMNRIPFLFAVALVAATASIAQAGLNVNVDIGIPTSAPPPRVYVPAPPPAYAPPPAVMLPDTPPQFVFVPDLGYYVAVGTPYDMAYIGRDYFIFSNGFWYRTSYYGGPLVRVERRMMPPLLVRHNLRDFRRFREAEFRRYDRDRDHYRGQIHRPEVRREERREERHEDRHEGERR</sequence>
<dbReference type="EMBL" id="SRSD01000014">
    <property type="protein sequence ID" value="KAA0887989.1"/>
    <property type="molecule type" value="Genomic_DNA"/>
</dbReference>
<comment type="caution">
    <text evidence="3">The sequence shown here is derived from an EMBL/GenBank/DDBJ whole genome shotgun (WGS) entry which is preliminary data.</text>
</comment>
<dbReference type="OrthoDB" id="5396420at2"/>
<protein>
    <recommendedName>
        <fullName evidence="5">PXPV repeat-containing protein</fullName>
    </recommendedName>
</protein>
<dbReference type="RefSeq" id="WP_149309938.1">
    <property type="nucleotide sequence ID" value="NZ_SRSD01000014.1"/>
</dbReference>
<proteinExistence type="predicted"/>
<organism evidence="3 4">
    <name type="scientific">Oryzomonas rubra</name>
    <dbReference type="NCBI Taxonomy" id="2509454"/>
    <lineage>
        <taxon>Bacteria</taxon>
        <taxon>Pseudomonadati</taxon>
        <taxon>Thermodesulfobacteriota</taxon>
        <taxon>Desulfuromonadia</taxon>
        <taxon>Geobacterales</taxon>
        <taxon>Geobacteraceae</taxon>
        <taxon>Oryzomonas</taxon>
    </lineage>
</organism>
<accession>A0A5A9X715</accession>